<evidence type="ECO:0000313" key="2">
    <source>
        <dbReference type="EMBL" id="MBA0757837.1"/>
    </source>
</evidence>
<sequence>MARLKEDPDTISYFELYKIVKKRVKHKEDENVYLMKMMYFSDGDDDEELQEARQKLREVEGETSGEVKETVVDETEVPEEVEGERLNDRVGRE</sequence>
<name>A0A7J9DAR2_9ROSI</name>
<organism evidence="2 3">
    <name type="scientific">Gossypium trilobum</name>
    <dbReference type="NCBI Taxonomy" id="34281"/>
    <lineage>
        <taxon>Eukaryota</taxon>
        <taxon>Viridiplantae</taxon>
        <taxon>Streptophyta</taxon>
        <taxon>Embryophyta</taxon>
        <taxon>Tracheophyta</taxon>
        <taxon>Spermatophyta</taxon>
        <taxon>Magnoliopsida</taxon>
        <taxon>eudicotyledons</taxon>
        <taxon>Gunneridae</taxon>
        <taxon>Pentapetalae</taxon>
        <taxon>rosids</taxon>
        <taxon>malvids</taxon>
        <taxon>Malvales</taxon>
        <taxon>Malvaceae</taxon>
        <taxon>Malvoideae</taxon>
        <taxon>Gossypium</taxon>
    </lineage>
</organism>
<reference evidence="2 3" key="1">
    <citation type="journal article" date="2019" name="Genome Biol. Evol.">
        <title>Insights into the evolution of the New World diploid cottons (Gossypium, subgenus Houzingenia) based on genome sequencing.</title>
        <authorList>
            <person name="Grover C.E."/>
            <person name="Arick M.A. 2nd"/>
            <person name="Thrash A."/>
            <person name="Conover J.L."/>
            <person name="Sanders W.S."/>
            <person name="Peterson D.G."/>
            <person name="Frelichowski J.E."/>
            <person name="Scheffler J.A."/>
            <person name="Scheffler B.E."/>
            <person name="Wendel J.F."/>
        </authorList>
    </citation>
    <scope>NUCLEOTIDE SEQUENCE [LARGE SCALE GENOMIC DNA]</scope>
    <source>
        <strain evidence="2">8</strain>
        <tissue evidence="2">Leaf</tissue>
    </source>
</reference>
<feature type="region of interest" description="Disordered" evidence="1">
    <location>
        <begin position="56"/>
        <end position="93"/>
    </location>
</feature>
<evidence type="ECO:0000313" key="3">
    <source>
        <dbReference type="Proteomes" id="UP000593568"/>
    </source>
</evidence>
<dbReference type="AlphaFoldDB" id="A0A7J9DAR2"/>
<feature type="compositionally biased region" description="Basic and acidic residues" evidence="1">
    <location>
        <begin position="56"/>
        <end position="71"/>
    </location>
</feature>
<proteinExistence type="predicted"/>
<dbReference type="Proteomes" id="UP000593568">
    <property type="component" value="Unassembled WGS sequence"/>
</dbReference>
<feature type="compositionally biased region" description="Basic and acidic residues" evidence="1">
    <location>
        <begin position="83"/>
        <end position="93"/>
    </location>
</feature>
<protein>
    <submittedName>
        <fullName evidence="2">Uncharacterized protein</fullName>
    </submittedName>
</protein>
<gene>
    <name evidence="2" type="ORF">Gotri_020899</name>
</gene>
<accession>A0A7J9DAR2</accession>
<keyword evidence="3" id="KW-1185">Reference proteome</keyword>
<evidence type="ECO:0000256" key="1">
    <source>
        <dbReference type="SAM" id="MobiDB-lite"/>
    </source>
</evidence>
<comment type="caution">
    <text evidence="2">The sequence shown here is derived from an EMBL/GenBank/DDBJ whole genome shotgun (WGS) entry which is preliminary data.</text>
</comment>
<feature type="compositionally biased region" description="Acidic residues" evidence="1">
    <location>
        <begin position="72"/>
        <end position="82"/>
    </location>
</feature>
<dbReference type="EMBL" id="JABEZW010000001">
    <property type="protein sequence ID" value="MBA0757837.1"/>
    <property type="molecule type" value="Genomic_DNA"/>
</dbReference>